<gene>
    <name evidence="2" type="ORF">DACRYDRAFT_19116</name>
</gene>
<sequence length="411" mass="46080">MALPQQDSINIDQIIGKLSKANCLALVKAILTRGSANEQWSISSNELSCADDCSELWGLVDKLQAEVEDLKSSLTELKEDQNDLRNQLVTASERLDTMEVTKSAPAPTKTSCCKCCQGSDPDLPSLLPTKKAKGQLMKEEAAVHDCLYKHLRATLLCLIGYDAHVTGAPMPRKNKDARYSPEASTGSAPFLLPDWGTSLWTEGENFTIVNQTVHLVQELNMHEDLVPAPYEEWVSHAALKDLLHTIWGKFKQQFDAEHNPSQKALRDKWALEGHLSEHCKTQYSWASMGACLQALQQGVPEDNVEQFAFKIVDESWVGEEWGWDDQLDDSLHDAWWQTMCNSGQLSSVQKHDHKCAFELRAPTFMSNNFWKICKTFILIKKEADITNPTCRGKHVITAHVDLGPAMPQLHI</sequence>
<dbReference type="HOGENOM" id="CLU_669061_0_0_1"/>
<dbReference type="RefSeq" id="XP_040623723.1">
    <property type="nucleotide sequence ID" value="XM_040771427.1"/>
</dbReference>
<dbReference type="EMBL" id="JH795880">
    <property type="protein sequence ID" value="EJT96825.1"/>
    <property type="molecule type" value="Genomic_DNA"/>
</dbReference>
<reference evidence="2 3" key="1">
    <citation type="journal article" date="2012" name="Science">
        <title>The Paleozoic origin of enzymatic lignin decomposition reconstructed from 31 fungal genomes.</title>
        <authorList>
            <person name="Floudas D."/>
            <person name="Binder M."/>
            <person name="Riley R."/>
            <person name="Barry K."/>
            <person name="Blanchette R.A."/>
            <person name="Henrissat B."/>
            <person name="Martinez A.T."/>
            <person name="Otillar R."/>
            <person name="Spatafora J.W."/>
            <person name="Yadav J.S."/>
            <person name="Aerts A."/>
            <person name="Benoit I."/>
            <person name="Boyd A."/>
            <person name="Carlson A."/>
            <person name="Copeland A."/>
            <person name="Coutinho P.M."/>
            <person name="de Vries R.P."/>
            <person name="Ferreira P."/>
            <person name="Findley K."/>
            <person name="Foster B."/>
            <person name="Gaskell J."/>
            <person name="Glotzer D."/>
            <person name="Gorecki P."/>
            <person name="Heitman J."/>
            <person name="Hesse C."/>
            <person name="Hori C."/>
            <person name="Igarashi K."/>
            <person name="Jurgens J.A."/>
            <person name="Kallen N."/>
            <person name="Kersten P."/>
            <person name="Kohler A."/>
            <person name="Kuees U."/>
            <person name="Kumar T.K.A."/>
            <person name="Kuo A."/>
            <person name="LaButti K."/>
            <person name="Larrondo L.F."/>
            <person name="Lindquist E."/>
            <person name="Ling A."/>
            <person name="Lombard V."/>
            <person name="Lucas S."/>
            <person name="Lundell T."/>
            <person name="Martin R."/>
            <person name="McLaughlin D.J."/>
            <person name="Morgenstern I."/>
            <person name="Morin E."/>
            <person name="Murat C."/>
            <person name="Nagy L.G."/>
            <person name="Nolan M."/>
            <person name="Ohm R.A."/>
            <person name="Patyshakuliyeva A."/>
            <person name="Rokas A."/>
            <person name="Ruiz-Duenas F.J."/>
            <person name="Sabat G."/>
            <person name="Salamov A."/>
            <person name="Samejima M."/>
            <person name="Schmutz J."/>
            <person name="Slot J.C."/>
            <person name="St John F."/>
            <person name="Stenlid J."/>
            <person name="Sun H."/>
            <person name="Sun S."/>
            <person name="Syed K."/>
            <person name="Tsang A."/>
            <person name="Wiebenga A."/>
            <person name="Young D."/>
            <person name="Pisabarro A."/>
            <person name="Eastwood D.C."/>
            <person name="Martin F."/>
            <person name="Cullen D."/>
            <person name="Grigoriev I.V."/>
            <person name="Hibbett D.S."/>
        </authorList>
    </citation>
    <scope>NUCLEOTIDE SEQUENCE [LARGE SCALE GENOMIC DNA]</scope>
    <source>
        <strain evidence="2 3">DJM-731 SS1</strain>
    </source>
</reference>
<keyword evidence="3" id="KW-1185">Reference proteome</keyword>
<accession>M5FN49</accession>
<keyword evidence="1" id="KW-0175">Coiled coil</keyword>
<feature type="coiled-coil region" evidence="1">
    <location>
        <begin position="60"/>
        <end position="94"/>
    </location>
</feature>
<dbReference type="Proteomes" id="UP000030653">
    <property type="component" value="Unassembled WGS sequence"/>
</dbReference>
<name>M5FN49_DACPD</name>
<dbReference type="OrthoDB" id="3400166at2759"/>
<evidence type="ECO:0000313" key="2">
    <source>
        <dbReference type="EMBL" id="EJT96825.1"/>
    </source>
</evidence>
<proteinExistence type="predicted"/>
<organism evidence="2 3">
    <name type="scientific">Dacryopinax primogenitus (strain DJM 731)</name>
    <name type="common">Brown rot fungus</name>
    <dbReference type="NCBI Taxonomy" id="1858805"/>
    <lineage>
        <taxon>Eukaryota</taxon>
        <taxon>Fungi</taxon>
        <taxon>Dikarya</taxon>
        <taxon>Basidiomycota</taxon>
        <taxon>Agaricomycotina</taxon>
        <taxon>Dacrymycetes</taxon>
        <taxon>Dacrymycetales</taxon>
        <taxon>Dacrymycetaceae</taxon>
        <taxon>Dacryopinax</taxon>
    </lineage>
</organism>
<dbReference type="AlphaFoldDB" id="M5FN49"/>
<evidence type="ECO:0000256" key="1">
    <source>
        <dbReference type="SAM" id="Coils"/>
    </source>
</evidence>
<evidence type="ECO:0000313" key="3">
    <source>
        <dbReference type="Proteomes" id="UP000030653"/>
    </source>
</evidence>
<protein>
    <submittedName>
        <fullName evidence="2">Uncharacterized protein</fullName>
    </submittedName>
</protein>
<dbReference type="GeneID" id="63686489"/>